<gene>
    <name evidence="1" type="ORF">CARG_07560</name>
</gene>
<organism evidence="1 2">
    <name type="scientific">Corynebacterium argentoratense DSM 44202</name>
    <dbReference type="NCBI Taxonomy" id="1348662"/>
    <lineage>
        <taxon>Bacteria</taxon>
        <taxon>Bacillati</taxon>
        <taxon>Actinomycetota</taxon>
        <taxon>Actinomycetes</taxon>
        <taxon>Mycobacteriales</taxon>
        <taxon>Corynebacteriaceae</taxon>
        <taxon>Corynebacterium</taxon>
    </lineage>
</organism>
<dbReference type="EMBL" id="CP006365">
    <property type="protein sequence ID" value="AGU15632.1"/>
    <property type="molecule type" value="Genomic_DNA"/>
</dbReference>
<name>U3GZT3_9CORY</name>
<keyword evidence="2" id="KW-1185">Reference proteome</keyword>
<dbReference type="PATRIC" id="fig|1348662.3.peg.1496"/>
<accession>U3GZT3</accession>
<evidence type="ECO:0000313" key="2">
    <source>
        <dbReference type="Proteomes" id="UP000016943"/>
    </source>
</evidence>
<dbReference type="AlphaFoldDB" id="U3GZT3"/>
<proteinExistence type="predicted"/>
<protein>
    <submittedName>
        <fullName evidence="1">Uncharacterized protein</fullName>
    </submittedName>
</protein>
<reference evidence="1 2" key="1">
    <citation type="journal article" date="2013" name="Genome Announc.">
        <title>Whole-Genome Sequence of the Clinical Strain Corynebacterium argentoratense DSM 44202, Isolated from a Human Throat Specimen.</title>
        <authorList>
            <person name="Bomholt C."/>
            <person name="Glaub A."/>
            <person name="Gravermann K."/>
            <person name="Albersmeier A."/>
            <person name="Brinkrolf K."/>
            <person name="Ruckert C."/>
            <person name="Tauch A."/>
        </authorList>
    </citation>
    <scope>NUCLEOTIDE SEQUENCE [LARGE SCALE GENOMIC DNA]</scope>
    <source>
        <strain evidence="1">DSM 44202</strain>
    </source>
</reference>
<dbReference type="Proteomes" id="UP000016943">
    <property type="component" value="Chromosome"/>
</dbReference>
<dbReference type="HOGENOM" id="CLU_2715507_0_0_11"/>
<dbReference type="KEGG" id="caz:CARG_07560"/>
<dbReference type="STRING" id="1348662.CARG_07560"/>
<evidence type="ECO:0000313" key="1">
    <source>
        <dbReference type="EMBL" id="AGU15632.1"/>
    </source>
</evidence>
<sequence>MGHDSPATWGDKNLVAAPAMRTQADGSAWISGCGAWYIDKRTNTLTALWPGYAYEFRAEMADIDQADFHTDR</sequence>